<evidence type="ECO:0000313" key="3">
    <source>
        <dbReference type="EMBL" id="OSX74496.1"/>
    </source>
</evidence>
<keyword evidence="2" id="KW-0812">Transmembrane</keyword>
<feature type="transmembrane region" description="Helical" evidence="2">
    <location>
        <begin position="532"/>
        <end position="550"/>
    </location>
</feature>
<dbReference type="EMBL" id="KV918944">
    <property type="protein sequence ID" value="OSX74496.1"/>
    <property type="molecule type" value="Genomic_DNA"/>
</dbReference>
<gene>
    <name evidence="3" type="ORF">BU14_0286s0009</name>
</gene>
<name>A0A1X6P142_PORUM</name>
<keyword evidence="2" id="KW-0472">Membrane</keyword>
<feature type="transmembrane region" description="Helical" evidence="2">
    <location>
        <begin position="556"/>
        <end position="584"/>
    </location>
</feature>
<organism evidence="3 4">
    <name type="scientific">Porphyra umbilicalis</name>
    <name type="common">Purple laver</name>
    <name type="synonym">Red alga</name>
    <dbReference type="NCBI Taxonomy" id="2786"/>
    <lineage>
        <taxon>Eukaryota</taxon>
        <taxon>Rhodophyta</taxon>
        <taxon>Bangiophyceae</taxon>
        <taxon>Bangiales</taxon>
        <taxon>Bangiaceae</taxon>
        <taxon>Porphyra</taxon>
    </lineage>
</organism>
<evidence type="ECO:0000313" key="4">
    <source>
        <dbReference type="Proteomes" id="UP000218209"/>
    </source>
</evidence>
<sequence length="677" mass="68798">MRPPWRPPRPPFSFVYTDSVSRVVRAAVDEAGGGRLGGTTVSTPAGRDLIDPVHDRSGSAPPPCHDRVAGEPAQAAVAVASALALPRNGLGGGVAAAIDERGLVVVGVSGWRLGVCVDGPCTVVAAVDTTRAAAVVATADADGGGGGGGEGGAPAAPTAAASVEAAPPLVGTPLITHVGDDGVTRLVGLMDDGLLTLGRAVLADPTWFTADPPSVWGRELAATVTLRQDHPNPFVDSGDRQPALSTSWRLGGPVVGAPPPPARGAGDVDWVEAIARVLCTLPGGSVLPISACTVHGMQLRAADSARGSTPFTASWTVTPPDAVVAAAADLPAAPWTPDAAAAAAAIDPFRHGGVQREAREVNPASPSEVALAGALPQRIALLPVRPVPSGGDGTMTASAVLVGLRALAGARRRAGDRLGALARDYDPTVWESPTGPPPAVTDGDLILAAVVILPELLAALSLAATAPVGVSGIHCAIFIVVYAVGLASLGSVWSACATERARAVWSRRAAFATATAVLPPALDRVTNRTGEGLSGTVVVLETTLLLGAAGGHRLGLVLGLSIGLTAAYVVLTTPFLVLAIVRYVRRRVELRQRSRPLEQSGGVRSEAVGRRWWRWNGRHMVGRKRKWRKRRAPPTGDDGGGMDTWAPCDVGGGGGGAGDASALDLDGRGNTLDESGQ</sequence>
<dbReference type="AlphaFoldDB" id="A0A1X6P142"/>
<evidence type="ECO:0000256" key="1">
    <source>
        <dbReference type="SAM" id="MobiDB-lite"/>
    </source>
</evidence>
<feature type="region of interest" description="Disordered" evidence="1">
    <location>
        <begin position="624"/>
        <end position="677"/>
    </location>
</feature>
<dbReference type="Proteomes" id="UP000218209">
    <property type="component" value="Unassembled WGS sequence"/>
</dbReference>
<accession>A0A1X6P142</accession>
<evidence type="ECO:0000256" key="2">
    <source>
        <dbReference type="SAM" id="Phobius"/>
    </source>
</evidence>
<reference evidence="3 4" key="1">
    <citation type="submission" date="2017-03" db="EMBL/GenBank/DDBJ databases">
        <title>WGS assembly of Porphyra umbilicalis.</title>
        <authorList>
            <person name="Brawley S.H."/>
            <person name="Blouin N.A."/>
            <person name="Ficko-Blean E."/>
            <person name="Wheeler G.L."/>
            <person name="Lohr M."/>
            <person name="Goodson H.V."/>
            <person name="Jenkins J.W."/>
            <person name="Blaby-Haas C.E."/>
            <person name="Helliwell K.E."/>
            <person name="Chan C."/>
            <person name="Marriage T."/>
            <person name="Bhattacharya D."/>
            <person name="Klein A.S."/>
            <person name="Badis Y."/>
            <person name="Brodie J."/>
            <person name="Cao Y."/>
            <person name="Collen J."/>
            <person name="Dittami S.M."/>
            <person name="Gachon C.M."/>
            <person name="Green B.R."/>
            <person name="Karpowicz S."/>
            <person name="Kim J.W."/>
            <person name="Kudahl U."/>
            <person name="Lin S."/>
            <person name="Michel G."/>
            <person name="Mittag M."/>
            <person name="Olson B.J."/>
            <person name="Pangilinan J."/>
            <person name="Peng Y."/>
            <person name="Qiu H."/>
            <person name="Shu S."/>
            <person name="Singer J.T."/>
            <person name="Smith A.G."/>
            <person name="Sprecher B.N."/>
            <person name="Wagner V."/>
            <person name="Wang W."/>
            <person name="Wang Z.-Y."/>
            <person name="Yan J."/>
            <person name="Yarish C."/>
            <person name="Zoeuner-Riek S."/>
            <person name="Zhuang Y."/>
            <person name="Zou Y."/>
            <person name="Lindquist E.A."/>
            <person name="Grimwood J."/>
            <person name="Barry K."/>
            <person name="Rokhsar D.S."/>
            <person name="Schmutz J."/>
            <person name="Stiller J.W."/>
            <person name="Grossman A.R."/>
            <person name="Prochnik S.E."/>
        </authorList>
    </citation>
    <scope>NUCLEOTIDE SEQUENCE [LARGE SCALE GENOMIC DNA]</scope>
    <source>
        <strain evidence="3">4086291</strain>
    </source>
</reference>
<keyword evidence="4" id="KW-1185">Reference proteome</keyword>
<keyword evidence="2" id="KW-1133">Transmembrane helix</keyword>
<feature type="transmembrane region" description="Helical" evidence="2">
    <location>
        <begin position="476"/>
        <end position="498"/>
    </location>
</feature>
<proteinExistence type="predicted"/>
<protein>
    <submittedName>
        <fullName evidence="3">Uncharacterized protein</fullName>
    </submittedName>
</protein>